<reference evidence="9 10" key="1">
    <citation type="journal article" date="2012" name="Stand. Genomic Sci.">
        <title>Complete genome sequence of Terriglobus saanensis type strain SP1PR4(T), an Acidobacteria from tundra soil.</title>
        <authorList>
            <person name="Rawat S.R."/>
            <person name="Mannisto M.K."/>
            <person name="Starovoytov V."/>
            <person name="Goodwin L."/>
            <person name="Nolan M."/>
            <person name="Hauser L."/>
            <person name="Land M."/>
            <person name="Davenport K.W."/>
            <person name="Woyke T."/>
            <person name="Haggblom M.M."/>
        </authorList>
    </citation>
    <scope>NUCLEOTIDE SEQUENCE</scope>
    <source>
        <strain evidence="10">ATCC BAA-1853 / DSM 23119 / SP1PR4</strain>
    </source>
</reference>
<dbReference type="InterPro" id="IPR010737">
    <property type="entry name" value="4-carb_acid_sugar_kinase_N"/>
</dbReference>
<dbReference type="Gene3D" id="3.40.50.10840">
    <property type="entry name" value="Putative sugar-binding, N-terminal domain"/>
    <property type="match status" value="1"/>
</dbReference>
<keyword evidence="2" id="KW-0808">Transferase</keyword>
<dbReference type="InterPro" id="IPR037051">
    <property type="entry name" value="4-carb_acid_sugar_kinase_N_sf"/>
</dbReference>
<evidence type="ECO:0000313" key="10">
    <source>
        <dbReference type="Proteomes" id="UP000006844"/>
    </source>
</evidence>
<gene>
    <name evidence="9" type="ordered locus">AciPR4_2820</name>
</gene>
<dbReference type="OrthoDB" id="9778478at2"/>
<dbReference type="HOGENOM" id="CLU_029424_0_0_0"/>
<dbReference type="Pfam" id="PF07005">
    <property type="entry name" value="SBD_N"/>
    <property type="match status" value="1"/>
</dbReference>
<feature type="domain" description="Four-carbon acid sugar kinase N-terminal" evidence="7">
    <location>
        <begin position="12"/>
        <end position="131"/>
    </location>
</feature>
<dbReference type="RefSeq" id="WP_013569326.1">
    <property type="nucleotide sequence ID" value="NC_014963.1"/>
</dbReference>
<comment type="similarity">
    <text evidence="1">Belongs to the four-carbon acid sugar kinase family.</text>
</comment>
<keyword evidence="6" id="KW-0119">Carbohydrate metabolism</keyword>
<dbReference type="EMBL" id="CP002467">
    <property type="protein sequence ID" value="ADV83593.1"/>
    <property type="molecule type" value="Genomic_DNA"/>
</dbReference>
<dbReference type="GO" id="GO:0016301">
    <property type="term" value="F:kinase activity"/>
    <property type="evidence" value="ECO:0007669"/>
    <property type="project" value="UniProtKB-KW"/>
</dbReference>
<dbReference type="SUPFAM" id="SSF142764">
    <property type="entry name" value="YgbK-like"/>
    <property type="match status" value="1"/>
</dbReference>
<evidence type="ECO:0000256" key="4">
    <source>
        <dbReference type="ARBA" id="ARBA00022777"/>
    </source>
</evidence>
<keyword evidence="10" id="KW-1185">Reference proteome</keyword>
<evidence type="ECO:0000256" key="1">
    <source>
        <dbReference type="ARBA" id="ARBA00005715"/>
    </source>
</evidence>
<dbReference type="Gene3D" id="3.40.980.20">
    <property type="entry name" value="Four-carbon acid sugar kinase, nucleotide binding domain"/>
    <property type="match status" value="1"/>
</dbReference>
<protein>
    <recommendedName>
        <fullName evidence="11">Type III effector Hrp-dependent outer protein</fullName>
    </recommendedName>
</protein>
<evidence type="ECO:0008006" key="11">
    <source>
        <dbReference type="Google" id="ProtNLM"/>
    </source>
</evidence>
<evidence type="ECO:0000256" key="3">
    <source>
        <dbReference type="ARBA" id="ARBA00022741"/>
    </source>
</evidence>
<evidence type="ECO:0000256" key="2">
    <source>
        <dbReference type="ARBA" id="ARBA00022679"/>
    </source>
</evidence>
<keyword evidence="4" id="KW-0418">Kinase</keyword>
<accession>E8V3I0</accession>
<feature type="domain" description="Four-carbon acid sugar kinase nucleotide binding" evidence="8">
    <location>
        <begin position="275"/>
        <end position="340"/>
    </location>
</feature>
<evidence type="ECO:0000256" key="6">
    <source>
        <dbReference type="ARBA" id="ARBA00023277"/>
    </source>
</evidence>
<dbReference type="Pfam" id="PF17042">
    <property type="entry name" value="NBD_C"/>
    <property type="match status" value="1"/>
</dbReference>
<dbReference type="STRING" id="401053.AciPR4_2820"/>
<dbReference type="Proteomes" id="UP000006844">
    <property type="component" value="Chromosome"/>
</dbReference>
<keyword evidence="5" id="KW-0067">ATP-binding</keyword>
<dbReference type="InterPro" id="IPR031475">
    <property type="entry name" value="NBD_C"/>
</dbReference>
<name>E8V3I0_TERSS</name>
<dbReference type="KEGG" id="tsa:AciPR4_2820"/>
<organism evidence="9 10">
    <name type="scientific">Terriglobus saanensis (strain ATCC BAA-1853 / DSM 23119 / SP1PR4)</name>
    <dbReference type="NCBI Taxonomy" id="401053"/>
    <lineage>
        <taxon>Bacteria</taxon>
        <taxon>Pseudomonadati</taxon>
        <taxon>Acidobacteriota</taxon>
        <taxon>Terriglobia</taxon>
        <taxon>Terriglobales</taxon>
        <taxon>Acidobacteriaceae</taxon>
        <taxon>Terriglobus</taxon>
    </lineage>
</organism>
<sequence>MRKLLQPASVRIIADDLTGACDAAVAFACAGMKTEVEPCWNLFTPSNAEVIAFNTESRDISREASIARVTEAVSRLDLEQGHHIFKKVDSVFRGNTYTEIAAILSSVPHDLAILAPAFPELGRMIIKSQLHHRDLSGEHALPILEDLRKAGVDPKVITHHTEIAVGHKLLLCDSDTQNDLLAVVQTTLGLANTGRVLWIGSGGLAHALAAAFMPSSSEASSISPGGKVVFVVGSDHPVTLSQLQHLKSSEPNAVILPVPRGIPDHLLREQIAPYLSQGISCLFATGGDTALAVCRAMKIQRLQIQSEFARGLPQSRISGGLLDGITFMLKSGGFGDESVLSRIVQTLSTQEMRSAQ</sequence>
<evidence type="ECO:0000259" key="7">
    <source>
        <dbReference type="Pfam" id="PF07005"/>
    </source>
</evidence>
<evidence type="ECO:0000256" key="5">
    <source>
        <dbReference type="ARBA" id="ARBA00022840"/>
    </source>
</evidence>
<keyword evidence="3" id="KW-0547">Nucleotide-binding</keyword>
<proteinExistence type="inferred from homology"/>
<evidence type="ECO:0000313" key="9">
    <source>
        <dbReference type="EMBL" id="ADV83593.1"/>
    </source>
</evidence>
<dbReference type="InterPro" id="IPR042213">
    <property type="entry name" value="NBD_C_sf"/>
</dbReference>
<dbReference type="eggNOG" id="COG3395">
    <property type="taxonomic scope" value="Bacteria"/>
</dbReference>
<dbReference type="AlphaFoldDB" id="E8V3I0"/>
<dbReference type="GO" id="GO:0005524">
    <property type="term" value="F:ATP binding"/>
    <property type="evidence" value="ECO:0007669"/>
    <property type="project" value="UniProtKB-KW"/>
</dbReference>
<evidence type="ECO:0000259" key="8">
    <source>
        <dbReference type="Pfam" id="PF17042"/>
    </source>
</evidence>